<evidence type="ECO:0000313" key="2">
    <source>
        <dbReference type="EMBL" id="SHJ44438.1"/>
    </source>
</evidence>
<organism evidence="2 3">
    <name type="scientific">Maribacter aquivivus</name>
    <dbReference type="NCBI Taxonomy" id="228958"/>
    <lineage>
        <taxon>Bacteria</taxon>
        <taxon>Pseudomonadati</taxon>
        <taxon>Bacteroidota</taxon>
        <taxon>Flavobacteriia</taxon>
        <taxon>Flavobacteriales</taxon>
        <taxon>Flavobacteriaceae</taxon>
        <taxon>Maribacter</taxon>
    </lineage>
</organism>
<gene>
    <name evidence="2" type="ORF">SAMN04488007_0360</name>
</gene>
<sequence length="47" mass="5180">MAVGCWLLAVGCWLLAVGCWLLAVGCWLLENKNLFSIIRLSPAFKIS</sequence>
<evidence type="ECO:0000256" key="1">
    <source>
        <dbReference type="SAM" id="Phobius"/>
    </source>
</evidence>
<accession>A0A1M6JCN7</accession>
<dbReference type="AlphaFoldDB" id="A0A1M6JCN7"/>
<keyword evidence="3" id="KW-1185">Reference proteome</keyword>
<keyword evidence="1" id="KW-1133">Transmembrane helix</keyword>
<evidence type="ECO:0000313" key="3">
    <source>
        <dbReference type="Proteomes" id="UP000184314"/>
    </source>
</evidence>
<dbReference type="STRING" id="228958.SAMN04488007_0360"/>
<dbReference type="Proteomes" id="UP000184314">
    <property type="component" value="Unassembled WGS sequence"/>
</dbReference>
<dbReference type="EMBL" id="FQZX01000001">
    <property type="protein sequence ID" value="SHJ44438.1"/>
    <property type="molecule type" value="Genomic_DNA"/>
</dbReference>
<keyword evidence="1" id="KW-0472">Membrane</keyword>
<protein>
    <submittedName>
        <fullName evidence="2">Uncharacterized protein</fullName>
    </submittedName>
</protein>
<feature type="transmembrane region" description="Helical" evidence="1">
    <location>
        <begin position="6"/>
        <end position="29"/>
    </location>
</feature>
<reference evidence="3" key="1">
    <citation type="submission" date="2016-11" db="EMBL/GenBank/DDBJ databases">
        <authorList>
            <person name="Varghese N."/>
            <person name="Submissions S."/>
        </authorList>
    </citation>
    <scope>NUCLEOTIDE SEQUENCE [LARGE SCALE GENOMIC DNA]</scope>
    <source>
        <strain evidence="3">DSM 16478</strain>
    </source>
</reference>
<proteinExistence type="predicted"/>
<name>A0A1M6JCN7_9FLAO</name>
<keyword evidence="1" id="KW-0812">Transmembrane</keyword>